<gene>
    <name evidence="3" type="ORF">ACFQBQ_04455</name>
</gene>
<accession>A0ABW1Z6S5</accession>
<reference evidence="4" key="1">
    <citation type="journal article" date="2019" name="Int. J. Syst. Evol. Microbiol.">
        <title>The Global Catalogue of Microorganisms (GCM) 10K type strain sequencing project: providing services to taxonomists for standard genome sequencing and annotation.</title>
        <authorList>
            <consortium name="The Broad Institute Genomics Platform"/>
            <consortium name="The Broad Institute Genome Sequencing Center for Infectious Disease"/>
            <person name="Wu L."/>
            <person name="Ma J."/>
        </authorList>
    </citation>
    <scope>NUCLEOTIDE SEQUENCE [LARGE SCALE GENOMIC DNA]</scope>
    <source>
        <strain evidence="4">CGMCC 1.16026</strain>
    </source>
</reference>
<keyword evidence="4" id="KW-1185">Reference proteome</keyword>
<dbReference type="EMBL" id="JBHSWI010000001">
    <property type="protein sequence ID" value="MFC6644854.1"/>
    <property type="molecule type" value="Genomic_DNA"/>
</dbReference>
<feature type="region of interest" description="Disordered" evidence="1">
    <location>
        <begin position="212"/>
        <end position="263"/>
    </location>
</feature>
<dbReference type="SMART" id="SM00740">
    <property type="entry name" value="PASTA"/>
    <property type="match status" value="3"/>
</dbReference>
<dbReference type="Pfam" id="PF03793">
    <property type="entry name" value="PASTA"/>
    <property type="match status" value="2"/>
</dbReference>
<protein>
    <submittedName>
        <fullName evidence="3">PASTA domain-containing protein</fullName>
    </submittedName>
</protein>
<evidence type="ECO:0000313" key="3">
    <source>
        <dbReference type="EMBL" id="MFC6644854.1"/>
    </source>
</evidence>
<evidence type="ECO:0000259" key="2">
    <source>
        <dbReference type="PROSITE" id="PS51178"/>
    </source>
</evidence>
<dbReference type="InterPro" id="IPR005543">
    <property type="entry name" value="PASTA_dom"/>
</dbReference>
<dbReference type="Proteomes" id="UP001596391">
    <property type="component" value="Unassembled WGS sequence"/>
</dbReference>
<feature type="domain" description="PASTA" evidence="2">
    <location>
        <begin position="33"/>
        <end position="98"/>
    </location>
</feature>
<dbReference type="PROSITE" id="PS51178">
    <property type="entry name" value="PASTA"/>
    <property type="match status" value="1"/>
</dbReference>
<organism evidence="3 4">
    <name type="scientific">Granulicella cerasi</name>
    <dbReference type="NCBI Taxonomy" id="741063"/>
    <lineage>
        <taxon>Bacteria</taxon>
        <taxon>Pseudomonadati</taxon>
        <taxon>Acidobacteriota</taxon>
        <taxon>Terriglobia</taxon>
        <taxon>Terriglobales</taxon>
        <taxon>Acidobacteriaceae</taxon>
        <taxon>Granulicella</taxon>
    </lineage>
</organism>
<dbReference type="CDD" id="cd06577">
    <property type="entry name" value="PASTA_pknB"/>
    <property type="match status" value="1"/>
</dbReference>
<dbReference type="Gene3D" id="3.30.10.20">
    <property type="match status" value="3"/>
</dbReference>
<dbReference type="RefSeq" id="WP_263372595.1">
    <property type="nucleotide sequence ID" value="NZ_JAGSYD010000006.1"/>
</dbReference>
<sequence length="291" mass="29775">MKRLFIIAFTALTMIATMLVMAGITMRIALHTGETDVPSFSGMTVSEATDAALRAGLDLTIENKFYSTTVPTGRILSQAPAVGSQVRKGWQVRVTESLGPQQVTIPDVVGKTERSAAMAIRRDQLDLGTLAHLDAPGDADIVLAQTPPPDAGVDQPRISLLLSSSGSGASAAFVLPSFVGLSYPAANRAAAALGLKTALIGQTTTNIAATALPPGAHPGPNGTLLDAAGEPIARPAAPPDVAQSTGPSGPVVSQSPESGHRANRGDVVRLTFSHLTVNAPAAVTTTAPTEH</sequence>
<comment type="caution">
    <text evidence="3">The sequence shown here is derived from an EMBL/GenBank/DDBJ whole genome shotgun (WGS) entry which is preliminary data.</text>
</comment>
<evidence type="ECO:0000256" key="1">
    <source>
        <dbReference type="SAM" id="MobiDB-lite"/>
    </source>
</evidence>
<feature type="compositionally biased region" description="Polar residues" evidence="1">
    <location>
        <begin position="242"/>
        <end position="257"/>
    </location>
</feature>
<proteinExistence type="predicted"/>
<name>A0ABW1Z6S5_9BACT</name>
<evidence type="ECO:0000313" key="4">
    <source>
        <dbReference type="Proteomes" id="UP001596391"/>
    </source>
</evidence>